<proteinExistence type="predicted"/>
<dbReference type="GO" id="GO:0003676">
    <property type="term" value="F:nucleic acid binding"/>
    <property type="evidence" value="ECO:0007669"/>
    <property type="project" value="InterPro"/>
</dbReference>
<dbReference type="CDD" id="cd00590">
    <property type="entry name" value="RRM_SF"/>
    <property type="match status" value="1"/>
</dbReference>
<dbReference type="AlphaFoldDB" id="A0A6A5SG33"/>
<keyword evidence="3" id="KW-1185">Reference proteome</keyword>
<protein>
    <recommendedName>
        <fullName evidence="4">RRM domain-containing protein</fullName>
    </recommendedName>
</protein>
<feature type="region of interest" description="Disordered" evidence="1">
    <location>
        <begin position="163"/>
        <end position="187"/>
    </location>
</feature>
<evidence type="ECO:0008006" key="4">
    <source>
        <dbReference type="Google" id="ProtNLM"/>
    </source>
</evidence>
<gene>
    <name evidence="2" type="ORF">EJ02DRAFT_16184</name>
</gene>
<accession>A0A6A5SG33</accession>
<reference evidence="2" key="1">
    <citation type="journal article" date="2020" name="Stud. Mycol.">
        <title>101 Dothideomycetes genomes: a test case for predicting lifestyles and emergence of pathogens.</title>
        <authorList>
            <person name="Haridas S."/>
            <person name="Albert R."/>
            <person name="Binder M."/>
            <person name="Bloem J."/>
            <person name="Labutti K."/>
            <person name="Salamov A."/>
            <person name="Andreopoulos B."/>
            <person name="Baker S."/>
            <person name="Barry K."/>
            <person name="Bills G."/>
            <person name="Bluhm B."/>
            <person name="Cannon C."/>
            <person name="Castanera R."/>
            <person name="Culley D."/>
            <person name="Daum C."/>
            <person name="Ezra D."/>
            <person name="Gonzalez J."/>
            <person name="Henrissat B."/>
            <person name="Kuo A."/>
            <person name="Liang C."/>
            <person name="Lipzen A."/>
            <person name="Lutzoni F."/>
            <person name="Magnuson J."/>
            <person name="Mondo S."/>
            <person name="Nolan M."/>
            <person name="Ohm R."/>
            <person name="Pangilinan J."/>
            <person name="Park H.-J."/>
            <person name="Ramirez L."/>
            <person name="Alfaro M."/>
            <person name="Sun H."/>
            <person name="Tritt A."/>
            <person name="Yoshinaga Y."/>
            <person name="Zwiers L.-H."/>
            <person name="Turgeon B."/>
            <person name="Goodwin S."/>
            <person name="Spatafora J."/>
            <person name="Crous P."/>
            <person name="Grigoriev I."/>
        </authorList>
    </citation>
    <scope>NUCLEOTIDE SEQUENCE</scope>
    <source>
        <strain evidence="2">CBS 161.51</strain>
    </source>
</reference>
<organism evidence="2 3">
    <name type="scientific">Clathrospora elynae</name>
    <dbReference type="NCBI Taxonomy" id="706981"/>
    <lineage>
        <taxon>Eukaryota</taxon>
        <taxon>Fungi</taxon>
        <taxon>Dikarya</taxon>
        <taxon>Ascomycota</taxon>
        <taxon>Pezizomycotina</taxon>
        <taxon>Dothideomycetes</taxon>
        <taxon>Pleosporomycetidae</taxon>
        <taxon>Pleosporales</taxon>
        <taxon>Diademaceae</taxon>
        <taxon>Clathrospora</taxon>
    </lineage>
</organism>
<dbReference type="Proteomes" id="UP000800038">
    <property type="component" value="Unassembled WGS sequence"/>
</dbReference>
<feature type="region of interest" description="Disordered" evidence="1">
    <location>
        <begin position="103"/>
        <end position="122"/>
    </location>
</feature>
<evidence type="ECO:0000313" key="3">
    <source>
        <dbReference type="Proteomes" id="UP000800038"/>
    </source>
</evidence>
<dbReference type="EMBL" id="ML976097">
    <property type="protein sequence ID" value="KAF1938710.1"/>
    <property type="molecule type" value="Genomic_DNA"/>
</dbReference>
<dbReference type="SUPFAM" id="SSF54928">
    <property type="entry name" value="RNA-binding domain, RBD"/>
    <property type="match status" value="1"/>
</dbReference>
<dbReference type="InterPro" id="IPR012677">
    <property type="entry name" value="Nucleotide-bd_a/b_plait_sf"/>
</dbReference>
<evidence type="ECO:0000256" key="1">
    <source>
        <dbReference type="SAM" id="MobiDB-lite"/>
    </source>
</evidence>
<evidence type="ECO:0000313" key="2">
    <source>
        <dbReference type="EMBL" id="KAF1938710.1"/>
    </source>
</evidence>
<name>A0A6A5SG33_9PLEO</name>
<dbReference type="Gene3D" id="3.30.70.330">
    <property type="match status" value="1"/>
</dbReference>
<feature type="compositionally biased region" description="Acidic residues" evidence="1">
    <location>
        <begin position="107"/>
        <end position="118"/>
    </location>
</feature>
<feature type="compositionally biased region" description="Low complexity" evidence="1">
    <location>
        <begin position="175"/>
        <end position="187"/>
    </location>
</feature>
<dbReference type="OrthoDB" id="3669211at2759"/>
<sequence>MPHLPYPRVANQQHLIFVKNVPGYLVKDAIPKLFSRYNPIDIKNVYPYSKDTTVVVSFRTKHEAARAQQETDQVRLDSVILRVESYNKKRSVRFIRENGHVNRQLGDVDEDEPEDDSEETAHDNIPVYTLPLDLVNVKDLKTTPKGTTWADIAGNRRRQVDSNAPTVVEAEEEPVPATVPTTPTTTPRISVAVPHELSTPGFEHLDHLRPAIPPPIAPSLSAHTAVSPPLYTLPDSPCEADVEENIRKQKEVAEWAQKASVVQETPDTPATYEHIDSTERIRWKHCQNCAFCKMRDRIRP</sequence>
<dbReference type="InterPro" id="IPR035979">
    <property type="entry name" value="RBD_domain_sf"/>
</dbReference>